<dbReference type="OrthoDB" id="680204at2"/>
<evidence type="ECO:0000313" key="1">
    <source>
        <dbReference type="EMBL" id="PAV30291.1"/>
    </source>
</evidence>
<dbReference type="EMBL" id="NPOA01000004">
    <property type="protein sequence ID" value="PAV30291.1"/>
    <property type="molecule type" value="Genomic_DNA"/>
</dbReference>
<protein>
    <submittedName>
        <fullName evidence="1">Uncharacterized protein</fullName>
    </submittedName>
</protein>
<gene>
    <name evidence="1" type="ORF">CIL05_07425</name>
</gene>
<sequence>MNRCPNEIGTYKGCIYLEFPKHMLKEYDGFYETVFGCDVDYCIAGEIQDLWDQGVTTYGSCCGHGINEGMINVDEKDVSKMYKLGYKLFPSQKGMYPYTFIPKSRHK</sequence>
<keyword evidence="2" id="KW-1185">Reference proteome</keyword>
<dbReference type="AlphaFoldDB" id="A0A2A2IE56"/>
<name>A0A2A2IE56_9BACI</name>
<dbReference type="RefSeq" id="WP_095654893.1">
    <property type="nucleotide sequence ID" value="NZ_NPOA01000004.1"/>
</dbReference>
<accession>A0A2A2IE56</accession>
<evidence type="ECO:0000313" key="2">
    <source>
        <dbReference type="Proteomes" id="UP000218887"/>
    </source>
</evidence>
<dbReference type="Proteomes" id="UP000218887">
    <property type="component" value="Unassembled WGS sequence"/>
</dbReference>
<organism evidence="1 2">
    <name type="scientific">Virgibacillus profundi</name>
    <dbReference type="NCBI Taxonomy" id="2024555"/>
    <lineage>
        <taxon>Bacteria</taxon>
        <taxon>Bacillati</taxon>
        <taxon>Bacillota</taxon>
        <taxon>Bacilli</taxon>
        <taxon>Bacillales</taxon>
        <taxon>Bacillaceae</taxon>
        <taxon>Virgibacillus</taxon>
    </lineage>
</organism>
<comment type="caution">
    <text evidence="1">The sequence shown here is derived from an EMBL/GenBank/DDBJ whole genome shotgun (WGS) entry which is preliminary data.</text>
</comment>
<reference evidence="1 2" key="1">
    <citation type="submission" date="2017-08" db="EMBL/GenBank/DDBJ databases">
        <title>Virgibacillus indicus sp. nov. and Virgibacillus profoundi sp. nov, two moderately halophilic bacteria isolated from marine sediment by using the Microfluidic Streak Plate.</title>
        <authorList>
            <person name="Xu B."/>
            <person name="Hu B."/>
            <person name="Wang J."/>
            <person name="Zhu Y."/>
            <person name="Huang L."/>
            <person name="Du W."/>
            <person name="Huang Y."/>
        </authorList>
    </citation>
    <scope>NUCLEOTIDE SEQUENCE [LARGE SCALE GENOMIC DNA]</scope>
    <source>
        <strain evidence="1 2">IO3-P3-H5</strain>
    </source>
</reference>
<proteinExistence type="predicted"/>